<protein>
    <submittedName>
        <fullName evidence="1">Uncharacterized protein</fullName>
    </submittedName>
</protein>
<sequence length="66" mass="7110">MAWAAIHVLFSGARSTGSGHGNPGPFSSSARAMADRFDFLQKGFPFQDGSVEPSMSSRDCLELSWD</sequence>
<organism evidence="1 2">
    <name type="scientific">Penicillium desertorum</name>
    <dbReference type="NCBI Taxonomy" id="1303715"/>
    <lineage>
        <taxon>Eukaryota</taxon>
        <taxon>Fungi</taxon>
        <taxon>Dikarya</taxon>
        <taxon>Ascomycota</taxon>
        <taxon>Pezizomycotina</taxon>
        <taxon>Eurotiomycetes</taxon>
        <taxon>Eurotiomycetidae</taxon>
        <taxon>Eurotiales</taxon>
        <taxon>Aspergillaceae</taxon>
        <taxon>Penicillium</taxon>
    </lineage>
</organism>
<reference evidence="1" key="1">
    <citation type="submission" date="2022-12" db="EMBL/GenBank/DDBJ databases">
        <authorList>
            <person name="Petersen C."/>
        </authorList>
    </citation>
    <scope>NUCLEOTIDE SEQUENCE</scope>
    <source>
        <strain evidence="1">IBT 17660</strain>
    </source>
</reference>
<evidence type="ECO:0000313" key="1">
    <source>
        <dbReference type="EMBL" id="KAJ5470290.1"/>
    </source>
</evidence>
<evidence type="ECO:0000313" key="2">
    <source>
        <dbReference type="Proteomes" id="UP001147760"/>
    </source>
</evidence>
<proteinExistence type="predicted"/>
<dbReference type="OrthoDB" id="10602421at2759"/>
<comment type="caution">
    <text evidence="1">The sequence shown here is derived from an EMBL/GenBank/DDBJ whole genome shotgun (WGS) entry which is preliminary data.</text>
</comment>
<accession>A0A9W9WMM6</accession>
<dbReference type="EMBL" id="JAPWDO010000005">
    <property type="protein sequence ID" value="KAJ5470290.1"/>
    <property type="molecule type" value="Genomic_DNA"/>
</dbReference>
<gene>
    <name evidence="1" type="ORF">N7530_007647</name>
</gene>
<name>A0A9W9WMM6_9EURO</name>
<keyword evidence="2" id="KW-1185">Reference proteome</keyword>
<dbReference type="Proteomes" id="UP001147760">
    <property type="component" value="Unassembled WGS sequence"/>
</dbReference>
<reference evidence="1" key="2">
    <citation type="journal article" date="2023" name="IMA Fungus">
        <title>Comparative genomic study of the Penicillium genus elucidates a diverse pangenome and 15 lateral gene transfer events.</title>
        <authorList>
            <person name="Petersen C."/>
            <person name="Sorensen T."/>
            <person name="Nielsen M.R."/>
            <person name="Sondergaard T.E."/>
            <person name="Sorensen J.L."/>
            <person name="Fitzpatrick D.A."/>
            <person name="Frisvad J.C."/>
            <person name="Nielsen K.L."/>
        </authorList>
    </citation>
    <scope>NUCLEOTIDE SEQUENCE</scope>
    <source>
        <strain evidence="1">IBT 17660</strain>
    </source>
</reference>
<dbReference type="AlphaFoldDB" id="A0A9W9WMM6"/>